<keyword evidence="5 8" id="KW-0472">Membrane</keyword>
<dbReference type="Gene3D" id="2.60.40.10">
    <property type="entry name" value="Immunoglobulins"/>
    <property type="match status" value="2"/>
</dbReference>
<keyword evidence="8" id="KW-0812">Transmembrane</keyword>
<evidence type="ECO:0000256" key="5">
    <source>
        <dbReference type="ARBA" id="ARBA00023136"/>
    </source>
</evidence>
<evidence type="ECO:0000313" key="11">
    <source>
        <dbReference type="EMBL" id="CAB1431032.1"/>
    </source>
</evidence>
<evidence type="ECO:0000256" key="1">
    <source>
        <dbReference type="ARBA" id="ARBA00004236"/>
    </source>
</evidence>
<dbReference type="SMART" id="SM00406">
    <property type="entry name" value="IGv"/>
    <property type="match status" value="2"/>
</dbReference>
<dbReference type="InterPro" id="IPR003599">
    <property type="entry name" value="Ig_sub"/>
</dbReference>
<dbReference type="CDD" id="cd00099">
    <property type="entry name" value="IgV"/>
    <property type="match status" value="2"/>
</dbReference>
<keyword evidence="6" id="KW-1015">Disulfide bond</keyword>
<comment type="caution">
    <text evidence="11">The sequence shown here is derived from an EMBL/GenBank/DDBJ whole genome shotgun (WGS) entry which is preliminary data.</text>
</comment>
<evidence type="ECO:0000256" key="2">
    <source>
        <dbReference type="ARBA" id="ARBA00022475"/>
    </source>
</evidence>
<keyword evidence="12" id="KW-1185">Reference proteome</keyword>
<dbReference type="SMART" id="SM00409">
    <property type="entry name" value="IG"/>
    <property type="match status" value="2"/>
</dbReference>
<evidence type="ECO:0000256" key="3">
    <source>
        <dbReference type="ARBA" id="ARBA00022729"/>
    </source>
</evidence>
<dbReference type="Proteomes" id="UP001153269">
    <property type="component" value="Unassembled WGS sequence"/>
</dbReference>
<feature type="domain" description="Ig-like" evidence="10">
    <location>
        <begin position="23"/>
        <end position="115"/>
    </location>
</feature>
<name>A0A9N7UIE3_PLEPL</name>
<dbReference type="PROSITE" id="PS50835">
    <property type="entry name" value="IG_LIKE"/>
    <property type="match status" value="2"/>
</dbReference>
<keyword evidence="4" id="KW-0391">Immunity</keyword>
<evidence type="ECO:0000256" key="8">
    <source>
        <dbReference type="SAM" id="Phobius"/>
    </source>
</evidence>
<evidence type="ECO:0000256" key="7">
    <source>
        <dbReference type="ARBA" id="ARBA00023180"/>
    </source>
</evidence>
<evidence type="ECO:0000256" key="4">
    <source>
        <dbReference type="ARBA" id="ARBA00022859"/>
    </source>
</evidence>
<dbReference type="InterPro" id="IPR013106">
    <property type="entry name" value="Ig_V-set"/>
</dbReference>
<sequence>MFGELAALIIFGTKALILTAEVPQLISLTEVERGNNVSLKCPASEDRFFYWYKQSFGHALQTVASSIMKETQVNDSRFTLTRVNDQYLLNISNVSKEDEATYFCQTGSTYQLTFVGGTFLAVNDQDQQKHYSVRQSPETASVRPGASVILQCSLLSEHKENLVQCPGEHSVHWFRAGSGRSHPGIIYTQSSRRDGQEEKSCVYSLSKTIHNSSDAGTYYCAVVTCGEILFGGGTKVETRSELDPLVLVLAVLLVCCVTLNVVLSVKVNQRVCKHCKGTMSTFHHKEHGRSSLDQSNNLECEAEELTYVAPTFFERRARVEEKKESPHQCLYSSVRRS</sequence>
<dbReference type="InterPro" id="IPR036179">
    <property type="entry name" value="Ig-like_dom_sf"/>
</dbReference>
<keyword evidence="3 9" id="KW-0732">Signal</keyword>
<feature type="signal peptide" evidence="9">
    <location>
        <begin position="1"/>
        <end position="19"/>
    </location>
</feature>
<keyword evidence="7" id="KW-0325">Glycoprotein</keyword>
<reference evidence="11" key="1">
    <citation type="submission" date="2020-03" db="EMBL/GenBank/DDBJ databases">
        <authorList>
            <person name="Weist P."/>
        </authorList>
    </citation>
    <scope>NUCLEOTIDE SEQUENCE</scope>
</reference>
<feature type="chain" id="PRO_5040229127" description="Ig-like domain-containing protein" evidence="9">
    <location>
        <begin position="20"/>
        <end position="337"/>
    </location>
</feature>
<dbReference type="SUPFAM" id="SSF48726">
    <property type="entry name" value="Immunoglobulin"/>
    <property type="match status" value="2"/>
</dbReference>
<keyword evidence="8" id="KW-1133">Transmembrane helix</keyword>
<organism evidence="11 12">
    <name type="scientific">Pleuronectes platessa</name>
    <name type="common">European plaice</name>
    <dbReference type="NCBI Taxonomy" id="8262"/>
    <lineage>
        <taxon>Eukaryota</taxon>
        <taxon>Metazoa</taxon>
        <taxon>Chordata</taxon>
        <taxon>Craniata</taxon>
        <taxon>Vertebrata</taxon>
        <taxon>Euteleostomi</taxon>
        <taxon>Actinopterygii</taxon>
        <taxon>Neopterygii</taxon>
        <taxon>Teleostei</taxon>
        <taxon>Neoteleostei</taxon>
        <taxon>Acanthomorphata</taxon>
        <taxon>Carangaria</taxon>
        <taxon>Pleuronectiformes</taxon>
        <taxon>Pleuronectoidei</taxon>
        <taxon>Pleuronectidae</taxon>
        <taxon>Pleuronectes</taxon>
    </lineage>
</organism>
<evidence type="ECO:0000256" key="6">
    <source>
        <dbReference type="ARBA" id="ARBA00023157"/>
    </source>
</evidence>
<dbReference type="PANTHER" id="PTHR19433:SF111">
    <property type="entry name" value="T CELL RECEPTOR ALPHA VARIABLE 4"/>
    <property type="match status" value="1"/>
</dbReference>
<dbReference type="InterPro" id="IPR013783">
    <property type="entry name" value="Ig-like_fold"/>
</dbReference>
<dbReference type="AlphaFoldDB" id="A0A9N7UIE3"/>
<dbReference type="InterPro" id="IPR007110">
    <property type="entry name" value="Ig-like_dom"/>
</dbReference>
<dbReference type="GO" id="GO:0005886">
    <property type="term" value="C:plasma membrane"/>
    <property type="evidence" value="ECO:0007669"/>
    <property type="project" value="UniProtKB-SubCell"/>
</dbReference>
<evidence type="ECO:0000313" key="12">
    <source>
        <dbReference type="Proteomes" id="UP001153269"/>
    </source>
</evidence>
<evidence type="ECO:0000259" key="10">
    <source>
        <dbReference type="PROSITE" id="PS50835"/>
    </source>
</evidence>
<feature type="domain" description="Ig-like" evidence="10">
    <location>
        <begin position="131"/>
        <end position="222"/>
    </location>
</feature>
<accession>A0A9N7UIE3</accession>
<dbReference type="PANTHER" id="PTHR19433">
    <property type="entry name" value="T-CELL RECEPTOR ALPHA CHAIN V REGION-RELATED"/>
    <property type="match status" value="1"/>
</dbReference>
<dbReference type="GO" id="GO:0009617">
    <property type="term" value="P:response to bacterium"/>
    <property type="evidence" value="ECO:0007669"/>
    <property type="project" value="TreeGrafter"/>
</dbReference>
<dbReference type="Pfam" id="PF07686">
    <property type="entry name" value="V-set"/>
    <property type="match status" value="2"/>
</dbReference>
<proteinExistence type="predicted"/>
<evidence type="ECO:0000256" key="9">
    <source>
        <dbReference type="SAM" id="SignalP"/>
    </source>
</evidence>
<comment type="subcellular location">
    <subcellularLocation>
        <location evidence="1">Cell membrane</location>
    </subcellularLocation>
</comment>
<dbReference type="GO" id="GO:0002376">
    <property type="term" value="P:immune system process"/>
    <property type="evidence" value="ECO:0007669"/>
    <property type="project" value="UniProtKB-KW"/>
</dbReference>
<feature type="transmembrane region" description="Helical" evidence="8">
    <location>
        <begin position="245"/>
        <end position="263"/>
    </location>
</feature>
<dbReference type="EMBL" id="CADEAL010001300">
    <property type="protein sequence ID" value="CAB1431032.1"/>
    <property type="molecule type" value="Genomic_DNA"/>
</dbReference>
<gene>
    <name evidence="11" type="ORF">PLEPLA_LOCUS19028</name>
</gene>
<dbReference type="InterPro" id="IPR052051">
    <property type="entry name" value="TCR_complex_component"/>
</dbReference>
<keyword evidence="2" id="KW-1003">Cell membrane</keyword>
<protein>
    <recommendedName>
        <fullName evidence="10">Ig-like domain-containing protein</fullName>
    </recommendedName>
</protein>